<dbReference type="InterPro" id="IPR016195">
    <property type="entry name" value="Pol/histidinol_Pase-like"/>
</dbReference>
<dbReference type="PANTHER" id="PTHR42924">
    <property type="entry name" value="EXONUCLEASE"/>
    <property type="match status" value="1"/>
</dbReference>
<dbReference type="SUPFAM" id="SSF89550">
    <property type="entry name" value="PHP domain-like"/>
    <property type="match status" value="1"/>
</dbReference>
<dbReference type="PANTHER" id="PTHR42924:SF3">
    <property type="entry name" value="POLYMERASE_HISTIDINOL PHOSPHATASE N-TERMINAL DOMAIN-CONTAINING PROTEIN"/>
    <property type="match status" value="1"/>
</dbReference>
<keyword evidence="3" id="KW-1185">Reference proteome</keyword>
<dbReference type="AlphaFoldDB" id="A0A7J5BPP6"/>
<dbReference type="CDD" id="cd07438">
    <property type="entry name" value="PHP_HisPPase_AMP"/>
    <property type="match status" value="1"/>
</dbReference>
<reference evidence="2 3" key="1">
    <citation type="submission" date="2019-09" db="EMBL/GenBank/DDBJ databases">
        <title>Phylogeny of genus Pseudoclavibacter and closely related genus.</title>
        <authorList>
            <person name="Li Y."/>
        </authorList>
    </citation>
    <scope>NUCLEOTIDE SEQUENCE [LARGE SCALE GENOMIC DNA]</scope>
    <source>
        <strain evidence="2 3">DSM 23821</strain>
    </source>
</reference>
<feature type="domain" description="Polymerase/histidinol phosphatase N-terminal" evidence="1">
    <location>
        <begin position="13"/>
        <end position="78"/>
    </location>
</feature>
<sequence length="294" mass="31564">MPADRPFDPALPIDLHTHSWASDGTESPAEVVRQAARAGLGTLALTDHDTAAGWGEAAAEARTLGLAFVPGIEFSSQLAYASVHVLGYLVDPDEPALRAETDAVRTSRVTRAERMVERIGADYDLTWRDVLDATDEGATVGRPHIADALVRKGIVADRDEAFRTVLHWRGGYYQPHHAPDPERVVRLIRGAGGVPVLAHPATRGRAVMAGERIAALVDAGLLGLEIGHRENDEQGRATLRHYARRYDLIVTGSSDYHGSGKPNRLGEHTTSPEMLDRIIAAGTGSDVVPATSTS</sequence>
<dbReference type="Proteomes" id="UP000467240">
    <property type="component" value="Unassembled WGS sequence"/>
</dbReference>
<evidence type="ECO:0000313" key="3">
    <source>
        <dbReference type="Proteomes" id="UP000467240"/>
    </source>
</evidence>
<dbReference type="InterPro" id="IPR003141">
    <property type="entry name" value="Pol/His_phosphatase_N"/>
</dbReference>
<gene>
    <name evidence="2" type="ORF">F8O01_12710</name>
</gene>
<protein>
    <submittedName>
        <fullName evidence="2">PHP domain-containing protein</fullName>
    </submittedName>
</protein>
<proteinExistence type="predicted"/>
<comment type="caution">
    <text evidence="2">The sequence shown here is derived from an EMBL/GenBank/DDBJ whole genome shotgun (WGS) entry which is preliminary data.</text>
</comment>
<accession>A0A7J5BPP6</accession>
<dbReference type="Gene3D" id="3.20.20.140">
    <property type="entry name" value="Metal-dependent hydrolases"/>
    <property type="match status" value="1"/>
</dbReference>
<dbReference type="OrthoDB" id="9804333at2"/>
<dbReference type="GO" id="GO:0035312">
    <property type="term" value="F:5'-3' DNA exonuclease activity"/>
    <property type="evidence" value="ECO:0007669"/>
    <property type="project" value="TreeGrafter"/>
</dbReference>
<dbReference type="RefSeq" id="WP_158041330.1">
    <property type="nucleotide sequence ID" value="NZ_JACCFV010000001.1"/>
</dbReference>
<evidence type="ECO:0000259" key="1">
    <source>
        <dbReference type="SMART" id="SM00481"/>
    </source>
</evidence>
<dbReference type="Gene3D" id="1.10.150.650">
    <property type="match status" value="1"/>
</dbReference>
<evidence type="ECO:0000313" key="2">
    <source>
        <dbReference type="EMBL" id="KAB1655111.1"/>
    </source>
</evidence>
<dbReference type="InterPro" id="IPR052018">
    <property type="entry name" value="PHP_domain"/>
</dbReference>
<organism evidence="2 3">
    <name type="scientific">Pseudoclavibacter chungangensis</name>
    <dbReference type="NCBI Taxonomy" id="587635"/>
    <lineage>
        <taxon>Bacteria</taxon>
        <taxon>Bacillati</taxon>
        <taxon>Actinomycetota</taxon>
        <taxon>Actinomycetes</taxon>
        <taxon>Micrococcales</taxon>
        <taxon>Microbacteriaceae</taxon>
        <taxon>Pseudoclavibacter</taxon>
    </lineage>
</organism>
<dbReference type="InterPro" id="IPR004013">
    <property type="entry name" value="PHP_dom"/>
</dbReference>
<name>A0A7J5BPP6_9MICO</name>
<dbReference type="GO" id="GO:0004534">
    <property type="term" value="F:5'-3' RNA exonuclease activity"/>
    <property type="evidence" value="ECO:0007669"/>
    <property type="project" value="TreeGrafter"/>
</dbReference>
<dbReference type="EMBL" id="WBJZ01000016">
    <property type="protein sequence ID" value="KAB1655111.1"/>
    <property type="molecule type" value="Genomic_DNA"/>
</dbReference>
<dbReference type="Pfam" id="PF02811">
    <property type="entry name" value="PHP"/>
    <property type="match status" value="1"/>
</dbReference>
<dbReference type="SMART" id="SM00481">
    <property type="entry name" value="POLIIIAc"/>
    <property type="match status" value="1"/>
</dbReference>